<dbReference type="AlphaFoldDB" id="A0AAX4HK06"/>
<dbReference type="KEGG" id="psti:SOO65_12715"/>
<gene>
    <name evidence="2" type="ORF">SOO65_12715</name>
</gene>
<reference evidence="2 3" key="1">
    <citation type="submission" date="2023-11" db="EMBL/GenBank/DDBJ databases">
        <title>Peredibacter starrii A3.12.</title>
        <authorList>
            <person name="Mitchell R.J."/>
        </authorList>
    </citation>
    <scope>NUCLEOTIDE SEQUENCE [LARGE SCALE GENOMIC DNA]</scope>
    <source>
        <strain evidence="2 3">A3.12</strain>
    </source>
</reference>
<dbReference type="PRINTS" id="PR00385">
    <property type="entry name" value="P450"/>
</dbReference>
<dbReference type="PANTHER" id="PTHR46696:SF1">
    <property type="entry name" value="CYTOCHROME P450 YJIB-RELATED"/>
    <property type="match status" value="1"/>
</dbReference>
<dbReference type="SUPFAM" id="SSF48264">
    <property type="entry name" value="Cytochrome P450"/>
    <property type="match status" value="1"/>
</dbReference>
<dbReference type="PANTHER" id="PTHR46696">
    <property type="entry name" value="P450, PUTATIVE (EUROFUNG)-RELATED"/>
    <property type="match status" value="1"/>
</dbReference>
<dbReference type="PRINTS" id="PR00359">
    <property type="entry name" value="BP450"/>
</dbReference>
<proteinExistence type="inferred from homology"/>
<dbReference type="InterPro" id="IPR002397">
    <property type="entry name" value="Cyt_P450_B"/>
</dbReference>
<dbReference type="Pfam" id="PF00067">
    <property type="entry name" value="p450"/>
    <property type="match status" value="1"/>
</dbReference>
<dbReference type="GO" id="GO:0020037">
    <property type="term" value="F:heme binding"/>
    <property type="evidence" value="ECO:0007669"/>
    <property type="project" value="InterPro"/>
</dbReference>
<accession>A0AAX4HK06</accession>
<dbReference type="GO" id="GO:0016705">
    <property type="term" value="F:oxidoreductase activity, acting on paired donors, with incorporation or reduction of molecular oxygen"/>
    <property type="evidence" value="ECO:0007669"/>
    <property type="project" value="InterPro"/>
</dbReference>
<dbReference type="InterPro" id="IPR036396">
    <property type="entry name" value="Cyt_P450_sf"/>
</dbReference>
<dbReference type="Gene3D" id="1.10.630.10">
    <property type="entry name" value="Cytochrome P450"/>
    <property type="match status" value="1"/>
</dbReference>
<sequence length="410" mass="46502">MKITKTGQSFLDFKKQASTAEFPDAFSNYIRSYGEVYFWEKGNFHVITKAHHAKEILTSEDYSADRGPFFISRMPNLDLRLIGDFFGVVKKMMVMSDDSTHSNMRKLAAGGFEDHILEKFTAKLQTTVKGLVNDIKGKSHFDFVETVAKKLPSVVLADLFSIPDEDRAQFLQWSNTMTGFFGGASQYRNEDGIEVNSAALSLKTYFTKLIEERRQNPGEDYVSITLRAQPMLKLTNDEVISQLIMMLVAGMATTTDQISNIMFLLATNPKVQQEVRDNVALVPQMLEECKRIDPAVTFIFRVARKATQVGSQSILPGDVMFISTHAINRDLPLDQFPEELNIHRKVPNFAYGHGPHYCIGAKLARMEMKTLFEELFKVIPAFEIDSDIESVRDHYSLSFSGFKNLQLRLV</sequence>
<comment type="similarity">
    <text evidence="1">Belongs to the cytochrome P450 family.</text>
</comment>
<dbReference type="GO" id="GO:0005506">
    <property type="term" value="F:iron ion binding"/>
    <property type="evidence" value="ECO:0007669"/>
    <property type="project" value="InterPro"/>
</dbReference>
<dbReference type="RefSeq" id="WP_321390454.1">
    <property type="nucleotide sequence ID" value="NZ_CP139487.1"/>
</dbReference>
<dbReference type="InterPro" id="IPR001128">
    <property type="entry name" value="Cyt_P450"/>
</dbReference>
<evidence type="ECO:0000313" key="2">
    <source>
        <dbReference type="EMBL" id="WPU63551.1"/>
    </source>
</evidence>
<dbReference type="EMBL" id="CP139487">
    <property type="protein sequence ID" value="WPU63551.1"/>
    <property type="molecule type" value="Genomic_DNA"/>
</dbReference>
<dbReference type="GO" id="GO:0004497">
    <property type="term" value="F:monooxygenase activity"/>
    <property type="evidence" value="ECO:0007669"/>
    <property type="project" value="InterPro"/>
</dbReference>
<keyword evidence="3" id="KW-1185">Reference proteome</keyword>
<protein>
    <submittedName>
        <fullName evidence="2">Cytochrome P450</fullName>
    </submittedName>
</protein>
<evidence type="ECO:0000313" key="3">
    <source>
        <dbReference type="Proteomes" id="UP001324634"/>
    </source>
</evidence>
<evidence type="ECO:0000256" key="1">
    <source>
        <dbReference type="ARBA" id="ARBA00010617"/>
    </source>
</evidence>
<organism evidence="2 3">
    <name type="scientific">Peredibacter starrii</name>
    <dbReference type="NCBI Taxonomy" id="28202"/>
    <lineage>
        <taxon>Bacteria</taxon>
        <taxon>Pseudomonadati</taxon>
        <taxon>Bdellovibrionota</taxon>
        <taxon>Bacteriovoracia</taxon>
        <taxon>Bacteriovoracales</taxon>
        <taxon>Bacteriovoracaceae</taxon>
        <taxon>Peredibacter</taxon>
    </lineage>
</organism>
<name>A0AAX4HK06_9BACT</name>
<dbReference type="Proteomes" id="UP001324634">
    <property type="component" value="Chromosome"/>
</dbReference>